<evidence type="ECO:0000313" key="1">
    <source>
        <dbReference type="EMBL" id="KAJ9110889.1"/>
    </source>
</evidence>
<accession>A0ACC2WGI5</accession>
<evidence type="ECO:0000313" key="2">
    <source>
        <dbReference type="Proteomes" id="UP001241377"/>
    </source>
</evidence>
<proteinExistence type="predicted"/>
<gene>
    <name evidence="1" type="ORF">QFC19_001398</name>
</gene>
<keyword evidence="2" id="KW-1185">Reference proteome</keyword>
<protein>
    <submittedName>
        <fullName evidence="1">Uncharacterized protein</fullName>
    </submittedName>
</protein>
<name>A0ACC2WGI5_9TREE</name>
<dbReference type="EMBL" id="JASBWR010000010">
    <property type="protein sequence ID" value="KAJ9110889.1"/>
    <property type="molecule type" value="Genomic_DNA"/>
</dbReference>
<comment type="caution">
    <text evidence="1">The sequence shown here is derived from an EMBL/GenBank/DDBJ whole genome shotgun (WGS) entry which is preliminary data.</text>
</comment>
<sequence>MDDSHSDADTDQAEEQLFAAVDVDGIEDGSDGEIYIAVDPEEGASVQADLSRVHIPETARSPQIGGAAHIRATSHSSVMDSQDVQPEDSTVSAMPAKVVAQDGSRSTTGVAIPAAPGVGEAVMEVNSLLDDSLNSAKESMKSRNSTKTAPHENATKDSAPASTKRMHPEDKHQIDSITETVAAEKPLGNVPMPIDAASSVEEGSATNQSRLPSPQPTVSVPQASTSTETPRTETAPSTPGHSLNRVVERKEPAVLGDFVSLAEMEGRQHLRFNSQSPEKQPVSEDNTKAEPVTEVTTTQAEQSTPSKRTFTPFTSVMGASAAVLPAPSPLSGPSLHSTSHNATSGAIATPPFSPADNASNSSRATSERRSKRSRDAVSPPVSTASETLVHSAAEDGGKKKKKKKKSKTGLEEMALAADEEADGNSSRAQRDGDKAEQTSLSASTSTNAAAREIGMVATGEDDKSRLDSASSGMIDMDIDEDSSNPGTQPALVAKPNGTATFNLDQEDFIAFDASDDEDAAEAMFPKNSFVDKGKGKASNEAMCAECGGIGSHSASCSHSVICASCRQTGHPAQYCFSSWRDYVYHTREEREAAINTKSTIAQEGGWKYEAVGVLVLDGSAGRCYNCGDTGHWGDDCDYPQWNDGLDGDADSAFSRPNATKGPFAKDHNIEQRAADPAFVQTQELEHESWANRTLNLRPGSMGRERQKQNLRRQAGNPRDNQDEEEEESWFDFPHPGAGNHVRFPGDGIRLGPSSYPRGGPPTGPRNTGGAQNRQMAPTANGKGSGFRGIQIRGLASATIGGNPSRNQGVQDQSGARGGGNRDLPQQARNTGYVGNNGGRDYQRNDRDSAADSFYSSGRGGGSVAEWESDYRRSDQPFRPNTTTNASTMAGDRFGRDRSNNDVRGNGRGNGGPRQYGNGGYGRNDPPQGRASGGGHRQNYYGGY</sequence>
<dbReference type="Proteomes" id="UP001241377">
    <property type="component" value="Unassembled WGS sequence"/>
</dbReference>
<organism evidence="1 2">
    <name type="scientific">Naganishia cerealis</name>
    <dbReference type="NCBI Taxonomy" id="610337"/>
    <lineage>
        <taxon>Eukaryota</taxon>
        <taxon>Fungi</taxon>
        <taxon>Dikarya</taxon>
        <taxon>Basidiomycota</taxon>
        <taxon>Agaricomycotina</taxon>
        <taxon>Tremellomycetes</taxon>
        <taxon>Filobasidiales</taxon>
        <taxon>Filobasidiaceae</taxon>
        <taxon>Naganishia</taxon>
    </lineage>
</organism>
<reference evidence="1" key="1">
    <citation type="submission" date="2023-04" db="EMBL/GenBank/DDBJ databases">
        <title>Draft Genome sequencing of Naganishia species isolated from polar environments using Oxford Nanopore Technology.</title>
        <authorList>
            <person name="Leo P."/>
            <person name="Venkateswaran K."/>
        </authorList>
    </citation>
    <scope>NUCLEOTIDE SEQUENCE</scope>
    <source>
        <strain evidence="1">MNA-CCFEE 5261</strain>
    </source>
</reference>